<dbReference type="Proteomes" id="UP001433508">
    <property type="component" value="Unassembled WGS sequence"/>
</dbReference>
<organism evidence="1 2">
    <name type="scientific">Lipomyces kononenkoae</name>
    <name type="common">Yeast</name>
    <dbReference type="NCBI Taxonomy" id="34357"/>
    <lineage>
        <taxon>Eukaryota</taxon>
        <taxon>Fungi</taxon>
        <taxon>Dikarya</taxon>
        <taxon>Ascomycota</taxon>
        <taxon>Saccharomycotina</taxon>
        <taxon>Lipomycetes</taxon>
        <taxon>Lipomycetales</taxon>
        <taxon>Lipomycetaceae</taxon>
        <taxon>Lipomyces</taxon>
    </lineage>
</organism>
<keyword evidence="2" id="KW-1185">Reference proteome</keyword>
<dbReference type="EMBL" id="MU971400">
    <property type="protein sequence ID" value="KAK9235930.1"/>
    <property type="molecule type" value="Genomic_DNA"/>
</dbReference>
<sequence length="368" mass="41662">MHAIGNRKGRRSTPRRGQAVVLHHISSERQDRKRKRNASNVNLSTEKRLISNQLHSMTEHSDLLDVVRRPISPDVQLEVQTSRNEYERVQKELEDEESDYPKLWYDGARNVAIVVGPPSRLHANMAGGLLLGIIREVSKQQQLTDEVRDRVQLTTGAGNTRGLTTREWDGAITYRDGNRNLLMIVVEVGVSQAYESLRAAISWSLCALHCRLGIAMNIRERRRGQTPRLYYSSLAEEIAAVAEAEEDFRAQLIEHPYGPLVRDGVTWFGRISQVILETYRLQNEDLPPGTLLDPSNSFTIVDGGEFVGDYVPPDLREVMLGDCIPDHILNGQVIVATPVNFFRRSWFEAQFQDGMVRTAGNRMRPGPE</sequence>
<name>A0ACC3SWH1_LIPKO</name>
<accession>A0ACC3SWH1</accession>
<reference evidence="2" key="1">
    <citation type="journal article" date="2024" name="Front. Bioeng. Biotechnol.">
        <title>Genome-scale model development and genomic sequencing of the oleaginous clade Lipomyces.</title>
        <authorList>
            <person name="Czajka J.J."/>
            <person name="Han Y."/>
            <person name="Kim J."/>
            <person name="Mondo S.J."/>
            <person name="Hofstad B.A."/>
            <person name="Robles A."/>
            <person name="Haridas S."/>
            <person name="Riley R."/>
            <person name="LaButti K."/>
            <person name="Pangilinan J."/>
            <person name="Andreopoulos W."/>
            <person name="Lipzen A."/>
            <person name="Yan J."/>
            <person name="Wang M."/>
            <person name="Ng V."/>
            <person name="Grigoriev I.V."/>
            <person name="Spatafora J.W."/>
            <person name="Magnuson J.K."/>
            <person name="Baker S.E."/>
            <person name="Pomraning K.R."/>
        </authorList>
    </citation>
    <scope>NUCLEOTIDE SEQUENCE [LARGE SCALE GENOMIC DNA]</scope>
    <source>
        <strain evidence="2">CBS 7786</strain>
    </source>
</reference>
<evidence type="ECO:0000313" key="1">
    <source>
        <dbReference type="EMBL" id="KAK9235930.1"/>
    </source>
</evidence>
<evidence type="ECO:0000313" key="2">
    <source>
        <dbReference type="Proteomes" id="UP001433508"/>
    </source>
</evidence>
<proteinExistence type="predicted"/>
<comment type="caution">
    <text evidence="1">The sequence shown here is derived from an EMBL/GenBank/DDBJ whole genome shotgun (WGS) entry which is preliminary data.</text>
</comment>
<protein>
    <submittedName>
        <fullName evidence="1">Uncharacterized protein</fullName>
    </submittedName>
</protein>
<gene>
    <name evidence="1" type="ORF">V1525DRAFT_239469</name>
</gene>